<dbReference type="AlphaFoldDB" id="A0ABD6ADP6"/>
<keyword evidence="2" id="KW-0479">Metal-binding</keyword>
<dbReference type="Gene3D" id="3.20.20.60">
    <property type="entry name" value="Phosphoenolpyruvate-binding domains"/>
    <property type="match status" value="1"/>
</dbReference>
<proteinExistence type="predicted"/>
<dbReference type="SUPFAM" id="SSF51621">
    <property type="entry name" value="Phosphoenolpyruvate/pyruvate domain"/>
    <property type="match status" value="1"/>
</dbReference>
<keyword evidence="6" id="KW-1185">Reference proteome</keyword>
<evidence type="ECO:0000313" key="5">
    <source>
        <dbReference type="EMBL" id="MFC7318646.1"/>
    </source>
</evidence>
<name>A0ABD6ADP6_9EURY</name>
<protein>
    <submittedName>
        <fullName evidence="5">HpcH/HpaI aldolase/citrate lyase family protein</fullName>
    </submittedName>
</protein>
<comment type="caution">
    <text evidence="5">The sequence shown here is derived from an EMBL/GenBank/DDBJ whole genome shotgun (WGS) entry which is preliminary data.</text>
</comment>
<dbReference type="Pfam" id="PF03328">
    <property type="entry name" value="HpcH_HpaI"/>
    <property type="match status" value="1"/>
</dbReference>
<accession>A0ABD6ADP6</accession>
<dbReference type="GO" id="GO:0046872">
    <property type="term" value="F:metal ion binding"/>
    <property type="evidence" value="ECO:0007669"/>
    <property type="project" value="UniProtKB-KW"/>
</dbReference>
<evidence type="ECO:0000256" key="3">
    <source>
        <dbReference type="ARBA" id="ARBA00022842"/>
    </source>
</evidence>
<evidence type="ECO:0000256" key="2">
    <source>
        <dbReference type="ARBA" id="ARBA00022723"/>
    </source>
</evidence>
<feature type="domain" description="HpcH/HpaI aldolase/citrate lyase" evidence="4">
    <location>
        <begin position="5"/>
        <end position="219"/>
    </location>
</feature>
<dbReference type="GO" id="GO:0016829">
    <property type="term" value="F:lyase activity"/>
    <property type="evidence" value="ECO:0007669"/>
    <property type="project" value="UniProtKB-KW"/>
</dbReference>
<dbReference type="PANTHER" id="PTHR32308:SF0">
    <property type="entry name" value="HPCH_HPAI ALDOLASE_CITRATE LYASE DOMAIN-CONTAINING PROTEIN"/>
    <property type="match status" value="1"/>
</dbReference>
<dbReference type="InterPro" id="IPR015813">
    <property type="entry name" value="Pyrv/PenolPyrv_kinase-like_dom"/>
</dbReference>
<keyword evidence="3" id="KW-0460">Magnesium</keyword>
<evidence type="ECO:0000313" key="6">
    <source>
        <dbReference type="Proteomes" id="UP001596547"/>
    </source>
</evidence>
<comment type="cofactor">
    <cofactor evidence="1">
        <name>Mg(2+)</name>
        <dbReference type="ChEBI" id="CHEBI:18420"/>
    </cofactor>
</comment>
<dbReference type="PANTHER" id="PTHR32308">
    <property type="entry name" value="LYASE BETA SUBUNIT, PUTATIVE (AFU_ORTHOLOGUE AFUA_4G13030)-RELATED"/>
    <property type="match status" value="1"/>
</dbReference>
<gene>
    <name evidence="5" type="ORF">ACFQPE_17875</name>
</gene>
<dbReference type="InterPro" id="IPR005000">
    <property type="entry name" value="Aldolase/citrate-lyase_domain"/>
</dbReference>
<dbReference type="InterPro" id="IPR011206">
    <property type="entry name" value="Citrate_lyase_beta/mcl1/mcl2"/>
</dbReference>
<reference evidence="5 6" key="1">
    <citation type="journal article" date="2019" name="Int. J. Syst. Evol. Microbiol.">
        <title>The Global Catalogue of Microorganisms (GCM) 10K type strain sequencing project: providing services to taxonomists for standard genome sequencing and annotation.</title>
        <authorList>
            <consortium name="The Broad Institute Genomics Platform"/>
            <consortium name="The Broad Institute Genome Sequencing Center for Infectious Disease"/>
            <person name="Wu L."/>
            <person name="Ma J."/>
        </authorList>
    </citation>
    <scope>NUCLEOTIDE SEQUENCE [LARGE SCALE GENOMIC DNA]</scope>
    <source>
        <strain evidence="5 6">PSR21</strain>
    </source>
</reference>
<keyword evidence="5" id="KW-0456">Lyase</keyword>
<dbReference type="Proteomes" id="UP001596547">
    <property type="component" value="Unassembled WGS sequence"/>
</dbReference>
<dbReference type="GeneID" id="79317165"/>
<dbReference type="EMBL" id="JBHTBF010000003">
    <property type="protein sequence ID" value="MFC7318646.1"/>
    <property type="molecule type" value="Genomic_DNA"/>
</dbReference>
<dbReference type="InterPro" id="IPR040442">
    <property type="entry name" value="Pyrv_kinase-like_dom_sf"/>
</dbReference>
<evidence type="ECO:0000259" key="4">
    <source>
        <dbReference type="Pfam" id="PF03328"/>
    </source>
</evidence>
<organism evidence="5 6">
    <name type="scientific">Halomarina halobia</name>
    <dbReference type="NCBI Taxonomy" id="3033386"/>
    <lineage>
        <taxon>Archaea</taxon>
        <taxon>Methanobacteriati</taxon>
        <taxon>Methanobacteriota</taxon>
        <taxon>Stenosarchaea group</taxon>
        <taxon>Halobacteria</taxon>
        <taxon>Halobacteriales</taxon>
        <taxon>Natronomonadaceae</taxon>
        <taxon>Halomarina</taxon>
    </lineage>
</organism>
<dbReference type="RefSeq" id="WP_276306515.1">
    <property type="nucleotide sequence ID" value="NZ_CP119993.1"/>
</dbReference>
<evidence type="ECO:0000256" key="1">
    <source>
        <dbReference type="ARBA" id="ARBA00001946"/>
    </source>
</evidence>
<dbReference type="PIRSF" id="PIRSF015582">
    <property type="entry name" value="Cit_lyase_B"/>
    <property type="match status" value="1"/>
</dbReference>
<sequence length="286" mass="30642">MQPARSLLFVPGDDEDRLDAAMRSDADGLILDLEDTVGPTAKEAARASTVETVGGWADERTRCVVRINGLDTPHGLDDVEAFVRADTAPDAFLVPDVRDGTELEIVADALAEASFDASLVALLERPGAVLDAHRIARSTSRLSALAFGSIDFQTNMGMSVLDPDTDVYPPRYLVAMAASAAGLEAFDTVVLDTGDDTRLREEARTARMLGYDGKAAVTPDQTAVINEVFTPSEEEVARATRLVEAFEAAGDDTGLIEFEGTFVDKPVVDQQRALLARARAVDRDAE</sequence>